<dbReference type="InterPro" id="IPR012338">
    <property type="entry name" value="Beta-lactam/transpept-like"/>
</dbReference>
<dbReference type="GO" id="GO:0071972">
    <property type="term" value="F:peptidoglycan L,D-transpeptidase activity"/>
    <property type="evidence" value="ECO:0007669"/>
    <property type="project" value="TreeGrafter"/>
</dbReference>
<comment type="catalytic activity">
    <reaction evidence="9">
        <text>a beta-lactam + H2O = a substituted beta-amino acid</text>
        <dbReference type="Rhea" id="RHEA:20401"/>
        <dbReference type="ChEBI" id="CHEBI:15377"/>
        <dbReference type="ChEBI" id="CHEBI:35627"/>
        <dbReference type="ChEBI" id="CHEBI:140347"/>
        <dbReference type="EC" id="3.5.2.6"/>
    </reaction>
</comment>
<reference evidence="14 15" key="1">
    <citation type="submission" date="2016-10" db="EMBL/GenBank/DDBJ databases">
        <authorList>
            <person name="de Groot N.N."/>
        </authorList>
    </citation>
    <scope>NUCLEOTIDE SEQUENCE [LARGE SCALE GENOMIC DNA]</scope>
    <source>
        <strain evidence="14 15">CGMCC 1.7056</strain>
    </source>
</reference>
<dbReference type="RefSeq" id="WP_091121907.1">
    <property type="nucleotide sequence ID" value="NZ_FOLB01000004.1"/>
</dbReference>
<feature type="signal peptide" evidence="10">
    <location>
        <begin position="1"/>
        <end position="22"/>
    </location>
</feature>
<dbReference type="InterPro" id="IPR002137">
    <property type="entry name" value="Beta-lactam_class-D_AS"/>
</dbReference>
<dbReference type="SUPFAM" id="SSF56601">
    <property type="entry name" value="beta-lactamase/transpeptidase-like"/>
    <property type="match status" value="1"/>
</dbReference>
<dbReference type="GO" id="GO:0017001">
    <property type="term" value="P:antibiotic catabolic process"/>
    <property type="evidence" value="ECO:0007669"/>
    <property type="project" value="InterPro"/>
</dbReference>
<proteinExistence type="inferred from homology"/>
<dbReference type="GO" id="GO:0008658">
    <property type="term" value="F:penicillin binding"/>
    <property type="evidence" value="ECO:0007669"/>
    <property type="project" value="InterPro"/>
</dbReference>
<dbReference type="InterPro" id="IPR005311">
    <property type="entry name" value="PBP_dimer"/>
</dbReference>
<accession>A0A1I1H1R2</accession>
<keyword evidence="7" id="KW-0472">Membrane</keyword>
<dbReference type="GO" id="GO:0046677">
    <property type="term" value="P:response to antibiotic"/>
    <property type="evidence" value="ECO:0007669"/>
    <property type="project" value="UniProtKB-UniRule"/>
</dbReference>
<dbReference type="EC" id="3.5.2.6" evidence="4 9"/>
<evidence type="ECO:0000313" key="15">
    <source>
        <dbReference type="Proteomes" id="UP000198832"/>
    </source>
</evidence>
<dbReference type="Gene3D" id="3.90.1310.10">
    <property type="entry name" value="Penicillin-binding protein 2a (Domain 2)"/>
    <property type="match status" value="1"/>
</dbReference>
<dbReference type="Pfam" id="PF00905">
    <property type="entry name" value="Transpeptidase"/>
    <property type="match status" value="1"/>
</dbReference>
<dbReference type="AlphaFoldDB" id="A0A1I1H1R2"/>
<dbReference type="GO" id="GO:0071555">
    <property type="term" value="P:cell wall organization"/>
    <property type="evidence" value="ECO:0007669"/>
    <property type="project" value="TreeGrafter"/>
</dbReference>
<feature type="chain" id="PRO_5011617865" description="Beta-lactamase" evidence="10">
    <location>
        <begin position="23"/>
        <end position="619"/>
    </location>
</feature>
<evidence type="ECO:0000256" key="3">
    <source>
        <dbReference type="ARBA" id="ARBA00007898"/>
    </source>
</evidence>
<dbReference type="PROSITE" id="PS51257">
    <property type="entry name" value="PROKAR_LIPOPROTEIN"/>
    <property type="match status" value="1"/>
</dbReference>
<dbReference type="PANTHER" id="PTHR30627:SF24">
    <property type="entry name" value="PENICILLIN-BINDING PROTEIN 4B"/>
    <property type="match status" value="1"/>
</dbReference>
<comment type="similarity">
    <text evidence="3 9">Belongs to the class-D beta-lactamase family.</text>
</comment>
<evidence type="ECO:0000313" key="14">
    <source>
        <dbReference type="EMBL" id="SFC18079.1"/>
    </source>
</evidence>
<dbReference type="InterPro" id="IPR036138">
    <property type="entry name" value="PBP_dimer_sf"/>
</dbReference>
<evidence type="ECO:0000259" key="12">
    <source>
        <dbReference type="Pfam" id="PF03717"/>
    </source>
</evidence>
<evidence type="ECO:0000256" key="4">
    <source>
        <dbReference type="ARBA" id="ARBA00012865"/>
    </source>
</evidence>
<dbReference type="GO" id="GO:0051301">
    <property type="term" value="P:cell division"/>
    <property type="evidence" value="ECO:0007669"/>
    <property type="project" value="UniProtKB-KW"/>
</dbReference>
<comment type="similarity">
    <text evidence="2">Belongs to the transpeptidase family.</text>
</comment>
<dbReference type="GO" id="GO:0005886">
    <property type="term" value="C:plasma membrane"/>
    <property type="evidence" value="ECO:0007669"/>
    <property type="project" value="TreeGrafter"/>
</dbReference>
<dbReference type="InterPro" id="IPR007887">
    <property type="entry name" value="MecA_N"/>
</dbReference>
<feature type="domain" description="Penicillin-binding protein dimerisation" evidence="12">
    <location>
        <begin position="140"/>
        <end position="295"/>
    </location>
</feature>
<dbReference type="OrthoDB" id="5241017at2"/>
<sequence length="619" mass="63945">MRRALGALALTVLVVTSTTACGDDEAGAKAAAADLAKTLQKHTLKGVRLTDAGAAKQFGTQVADLESYPVEVRADSVRTDGDAATARLSWEWQVGGHEWSYRTTAALTKVDDEWRVAWKPTALAPDLAAAERIDVKRTLPGRADILGAGDRPVVTERRVYRFGLDKARLPAADVPGSAQRIAAAVGVDSERFVKEAQGAGPKAFVEAIVLRPEDSHGVEGFGAIPGALILPDRLPLAPTRDFGAGLLGTVGPATAEVVEKSDGRVQGGDEVGLSGLQARYDEQLAGTPDVEVRAVGEGTAARTLATWPGTAGQPLRLTLDLDLQKKAERILTAAGDEKSPASAIVAIRPSTGDVLAAANGPGNGGQDIADYGHAAPGSTFKIVSSLALLRAGLKPDDVVDCPATVDVNGKRFKNYSDYPSSRLGRIAYRTAIANSCNTAVIGQRDRLKDGDLADAAAALGLGVDHDLGFPAYFGQVPPPAGETEKAADLIGQGKVLASPLAMATVAASVAAGHVVVPHLIDGIAPTASPEKPLTATEAKQLRGLMRAVVTEGSGRFLAGLGDVGAKTGTAEYGDPRPDGSLPTHVWMIATRGDLAVAVYVETGESGSQTAGPLLKSFLS</sequence>
<dbReference type="Proteomes" id="UP000198832">
    <property type="component" value="Unassembled WGS sequence"/>
</dbReference>
<keyword evidence="14" id="KW-0131">Cell cycle</keyword>
<dbReference type="Pfam" id="PF03717">
    <property type="entry name" value="PBP_dimer"/>
    <property type="match status" value="1"/>
</dbReference>
<evidence type="ECO:0000256" key="7">
    <source>
        <dbReference type="ARBA" id="ARBA00023136"/>
    </source>
</evidence>
<evidence type="ECO:0000256" key="9">
    <source>
        <dbReference type="RuleBase" id="RU361140"/>
    </source>
</evidence>
<evidence type="ECO:0000256" key="2">
    <source>
        <dbReference type="ARBA" id="ARBA00007171"/>
    </source>
</evidence>
<evidence type="ECO:0000259" key="11">
    <source>
        <dbReference type="Pfam" id="PF00905"/>
    </source>
</evidence>
<dbReference type="PANTHER" id="PTHR30627">
    <property type="entry name" value="PEPTIDOGLYCAN D,D-TRANSPEPTIDASE"/>
    <property type="match status" value="1"/>
</dbReference>
<dbReference type="Pfam" id="PF05223">
    <property type="entry name" value="MecA_N"/>
    <property type="match status" value="1"/>
</dbReference>
<gene>
    <name evidence="14" type="ORF">SAMN04487968_104163</name>
</gene>
<comment type="subcellular location">
    <subcellularLocation>
        <location evidence="1">Membrane</location>
    </subcellularLocation>
</comment>
<evidence type="ECO:0000256" key="10">
    <source>
        <dbReference type="SAM" id="SignalP"/>
    </source>
</evidence>
<evidence type="ECO:0000259" key="13">
    <source>
        <dbReference type="Pfam" id="PF05223"/>
    </source>
</evidence>
<feature type="domain" description="Penicillin-binding protein transpeptidase" evidence="11">
    <location>
        <begin position="343"/>
        <end position="617"/>
    </location>
</feature>
<dbReference type="InterPro" id="IPR001460">
    <property type="entry name" value="PCN-bd_Tpept"/>
</dbReference>
<keyword evidence="15" id="KW-1185">Reference proteome</keyword>
<evidence type="ECO:0000256" key="6">
    <source>
        <dbReference type="ARBA" id="ARBA00022801"/>
    </source>
</evidence>
<dbReference type="SUPFAM" id="SSF56519">
    <property type="entry name" value="Penicillin binding protein dimerisation domain"/>
    <property type="match status" value="1"/>
</dbReference>
<dbReference type="GO" id="GO:0008800">
    <property type="term" value="F:beta-lactamase activity"/>
    <property type="evidence" value="ECO:0007669"/>
    <property type="project" value="UniProtKB-UniRule"/>
</dbReference>
<keyword evidence="14" id="KW-0132">Cell division</keyword>
<evidence type="ECO:0000256" key="1">
    <source>
        <dbReference type="ARBA" id="ARBA00004370"/>
    </source>
</evidence>
<feature type="domain" description="NTF2-like N-terminal transpeptidase" evidence="13">
    <location>
        <begin position="48"/>
        <end position="129"/>
    </location>
</feature>
<keyword evidence="5 10" id="KW-0732">Signal</keyword>
<dbReference type="Gene3D" id="3.40.710.10">
    <property type="entry name" value="DD-peptidase/beta-lactamase superfamily"/>
    <property type="match status" value="1"/>
</dbReference>
<dbReference type="STRING" id="574651.SAMN04487968_104163"/>
<dbReference type="PROSITE" id="PS00337">
    <property type="entry name" value="BETA_LACTAMASE_D"/>
    <property type="match status" value="1"/>
</dbReference>
<organism evidence="14 15">
    <name type="scientific">Nocardioides terrae</name>
    <dbReference type="NCBI Taxonomy" id="574651"/>
    <lineage>
        <taxon>Bacteria</taxon>
        <taxon>Bacillati</taxon>
        <taxon>Actinomycetota</taxon>
        <taxon>Actinomycetes</taxon>
        <taxon>Propionibacteriales</taxon>
        <taxon>Nocardioidaceae</taxon>
        <taxon>Nocardioides</taxon>
    </lineage>
</organism>
<evidence type="ECO:0000256" key="8">
    <source>
        <dbReference type="ARBA" id="ARBA00023251"/>
    </source>
</evidence>
<evidence type="ECO:0000256" key="5">
    <source>
        <dbReference type="ARBA" id="ARBA00022729"/>
    </source>
</evidence>
<name>A0A1I1H1R2_9ACTN</name>
<protein>
    <recommendedName>
        <fullName evidence="4 9">Beta-lactamase</fullName>
        <ecNumber evidence="4 9">3.5.2.6</ecNumber>
    </recommendedName>
</protein>
<keyword evidence="8 9" id="KW-0046">Antibiotic resistance</keyword>
<keyword evidence="6 9" id="KW-0378">Hydrolase</keyword>
<dbReference type="EMBL" id="FOLB01000004">
    <property type="protein sequence ID" value="SFC18079.1"/>
    <property type="molecule type" value="Genomic_DNA"/>
</dbReference>
<dbReference type="InterPro" id="IPR050515">
    <property type="entry name" value="Beta-lactam/transpept"/>
</dbReference>